<evidence type="ECO:0000256" key="1">
    <source>
        <dbReference type="SAM" id="Phobius"/>
    </source>
</evidence>
<feature type="transmembrane region" description="Helical" evidence="1">
    <location>
        <begin position="96"/>
        <end position="114"/>
    </location>
</feature>
<name>A0A1R4HH13_9GAMM</name>
<protein>
    <submittedName>
        <fullName evidence="2">Uncharacterized protein</fullName>
    </submittedName>
</protein>
<keyword evidence="1" id="KW-1133">Transmembrane helix</keyword>
<dbReference type="AlphaFoldDB" id="A0A1R4HH13"/>
<keyword evidence="3" id="KW-1185">Reference proteome</keyword>
<dbReference type="OrthoDB" id="5571302at2"/>
<sequence>MFFYTLPILFNNIRSVSPTECLLMALALFALLYISVSVDDKNWQPQPYTHFLLTSWLGGMSLYWVFWPFFLLLNASLVATDLLAKNGLITVSGWDDIHFVLLFPIAWWTISLWRCSGNTRLRVWAALARWVTVALFVEYGLKLLIRIDYPRIFFNCEDLLLDYGSCF</sequence>
<feature type="transmembrane region" description="Helical" evidence="1">
    <location>
        <begin position="61"/>
        <end position="84"/>
    </location>
</feature>
<feature type="transmembrane region" description="Helical" evidence="1">
    <location>
        <begin position="126"/>
        <end position="145"/>
    </location>
</feature>
<accession>A0A1R4HH13</accession>
<reference evidence="3" key="1">
    <citation type="submission" date="2017-02" db="EMBL/GenBank/DDBJ databases">
        <authorList>
            <person name="Daims H."/>
        </authorList>
    </citation>
    <scope>NUCLEOTIDE SEQUENCE [LARGE SCALE GENOMIC DNA]</scope>
</reference>
<gene>
    <name evidence="2" type="ORF">CRENPOLYSF2_590009</name>
</gene>
<organism evidence="2 3">
    <name type="scientific">Crenothrix polyspora</name>
    <dbReference type="NCBI Taxonomy" id="360316"/>
    <lineage>
        <taxon>Bacteria</taxon>
        <taxon>Pseudomonadati</taxon>
        <taxon>Pseudomonadota</taxon>
        <taxon>Gammaproteobacteria</taxon>
        <taxon>Methylococcales</taxon>
        <taxon>Crenotrichaceae</taxon>
        <taxon>Crenothrix</taxon>
    </lineage>
</organism>
<evidence type="ECO:0000313" key="3">
    <source>
        <dbReference type="Proteomes" id="UP000195442"/>
    </source>
</evidence>
<keyword evidence="1" id="KW-0812">Transmembrane</keyword>
<evidence type="ECO:0000313" key="2">
    <source>
        <dbReference type="EMBL" id="SJM95514.1"/>
    </source>
</evidence>
<dbReference type="RefSeq" id="WP_087148247.1">
    <property type="nucleotide sequence ID" value="NZ_FUKJ01000423.1"/>
</dbReference>
<dbReference type="EMBL" id="FUKJ01000423">
    <property type="protein sequence ID" value="SJM95514.1"/>
    <property type="molecule type" value="Genomic_DNA"/>
</dbReference>
<dbReference type="Proteomes" id="UP000195442">
    <property type="component" value="Unassembled WGS sequence"/>
</dbReference>
<proteinExistence type="predicted"/>
<keyword evidence="1" id="KW-0472">Membrane</keyword>